<keyword evidence="1" id="KW-0732">Signal</keyword>
<evidence type="ECO:0000313" key="4">
    <source>
        <dbReference type="Proteomes" id="UP000730618"/>
    </source>
</evidence>
<evidence type="ECO:0000256" key="1">
    <source>
        <dbReference type="SAM" id="SignalP"/>
    </source>
</evidence>
<sequence>MKKAICSILAIMLTTGSFAGSISASSAVKEPTVSTATAAAQTTLPPLDPGAMREVLSGLPNSKATAALVYVGTPTDSWMGASGVADIASNAPARADGRFRIGSITKVFTAAQDQNLLGLNIGMAAFGIK</sequence>
<keyword evidence="4" id="KW-1185">Reference proteome</keyword>
<dbReference type="InterPro" id="IPR001466">
    <property type="entry name" value="Beta-lactam-related"/>
</dbReference>
<protein>
    <recommendedName>
        <fullName evidence="2">Beta-lactamase-related domain-containing protein</fullName>
    </recommendedName>
</protein>
<dbReference type="Pfam" id="PF00144">
    <property type="entry name" value="Beta-lactamase"/>
    <property type="match status" value="1"/>
</dbReference>
<feature type="chain" id="PRO_5045902212" description="Beta-lactamase-related domain-containing protein" evidence="1">
    <location>
        <begin position="20"/>
        <end position="129"/>
    </location>
</feature>
<evidence type="ECO:0000259" key="2">
    <source>
        <dbReference type="Pfam" id="PF00144"/>
    </source>
</evidence>
<comment type="caution">
    <text evidence="3">The sequence shown here is derived from an EMBL/GenBank/DDBJ whole genome shotgun (WGS) entry which is preliminary data.</text>
</comment>
<gene>
    <name evidence="3" type="ORF">PAECIP111802_03384</name>
</gene>
<proteinExistence type="predicted"/>
<accession>A0ABM8VJ34</accession>
<organism evidence="3 4">
    <name type="scientific">Paenibacillus allorhizosphaerae</name>
    <dbReference type="NCBI Taxonomy" id="2849866"/>
    <lineage>
        <taxon>Bacteria</taxon>
        <taxon>Bacillati</taxon>
        <taxon>Bacillota</taxon>
        <taxon>Bacilli</taxon>
        <taxon>Bacillales</taxon>
        <taxon>Paenibacillaceae</taxon>
        <taxon>Paenibacillus</taxon>
    </lineage>
</organism>
<dbReference type="EMBL" id="CAJVCE010000009">
    <property type="protein sequence ID" value="CAG7644928.1"/>
    <property type="molecule type" value="Genomic_DNA"/>
</dbReference>
<feature type="domain" description="Beta-lactamase-related" evidence="2">
    <location>
        <begin position="78"/>
        <end position="111"/>
    </location>
</feature>
<dbReference type="Proteomes" id="UP000730618">
    <property type="component" value="Unassembled WGS sequence"/>
</dbReference>
<reference evidence="3 4" key="1">
    <citation type="submission" date="2021-06" db="EMBL/GenBank/DDBJ databases">
        <authorList>
            <person name="Criscuolo A."/>
        </authorList>
    </citation>
    <scope>NUCLEOTIDE SEQUENCE [LARGE SCALE GENOMIC DNA]</scope>
    <source>
        <strain evidence="4">CIP 111802</strain>
    </source>
</reference>
<name>A0ABM8VJ34_9BACL</name>
<evidence type="ECO:0000313" key="3">
    <source>
        <dbReference type="EMBL" id="CAG7644928.1"/>
    </source>
</evidence>
<feature type="signal peptide" evidence="1">
    <location>
        <begin position="1"/>
        <end position="19"/>
    </location>
</feature>